<dbReference type="InterPro" id="IPR001680">
    <property type="entry name" value="WD40_rpt"/>
</dbReference>
<evidence type="ECO:0000256" key="2">
    <source>
        <dbReference type="ARBA" id="ARBA00022737"/>
    </source>
</evidence>
<dbReference type="Gene3D" id="2.130.10.10">
    <property type="entry name" value="YVTN repeat-like/Quinoprotein amine dehydrogenase"/>
    <property type="match status" value="7"/>
</dbReference>
<evidence type="ECO:0000313" key="6">
    <source>
        <dbReference type="Proteomes" id="UP000620124"/>
    </source>
</evidence>
<dbReference type="AlphaFoldDB" id="A0A8H6YI60"/>
<feature type="repeat" description="WD" evidence="3">
    <location>
        <begin position="481"/>
        <end position="522"/>
    </location>
</feature>
<dbReference type="OrthoDB" id="163438at2759"/>
<feature type="repeat" description="WD" evidence="3">
    <location>
        <begin position="565"/>
        <end position="606"/>
    </location>
</feature>
<dbReference type="PROSITE" id="PS00678">
    <property type="entry name" value="WD_REPEATS_1"/>
    <property type="match status" value="7"/>
</dbReference>
<accession>A0A8H6YI60</accession>
<feature type="repeat" description="WD" evidence="3">
    <location>
        <begin position="1085"/>
        <end position="1119"/>
    </location>
</feature>
<dbReference type="SMART" id="SM00320">
    <property type="entry name" value="WD40"/>
    <property type="match status" value="13"/>
</dbReference>
<feature type="repeat" description="WD" evidence="3">
    <location>
        <begin position="765"/>
        <end position="798"/>
    </location>
</feature>
<feature type="repeat" description="WD" evidence="3">
    <location>
        <begin position="999"/>
        <end position="1040"/>
    </location>
</feature>
<evidence type="ECO:0000256" key="1">
    <source>
        <dbReference type="ARBA" id="ARBA00022574"/>
    </source>
</evidence>
<feature type="repeat" description="WD" evidence="3">
    <location>
        <begin position="530"/>
        <end position="555"/>
    </location>
</feature>
<dbReference type="Pfam" id="PF24883">
    <property type="entry name" value="NPHP3_N"/>
    <property type="match status" value="1"/>
</dbReference>
<dbReference type="Pfam" id="PF00400">
    <property type="entry name" value="WD40"/>
    <property type="match status" value="13"/>
</dbReference>
<dbReference type="InterPro" id="IPR056884">
    <property type="entry name" value="NPHP3-like_N"/>
</dbReference>
<feature type="domain" description="Nephrocystin 3-like N-terminal" evidence="4">
    <location>
        <begin position="50"/>
        <end position="154"/>
    </location>
</feature>
<dbReference type="InterPro" id="IPR011044">
    <property type="entry name" value="Quino_amine_DH_bsu"/>
</dbReference>
<reference evidence="5" key="1">
    <citation type="submission" date="2020-05" db="EMBL/GenBank/DDBJ databases">
        <title>Mycena genomes resolve the evolution of fungal bioluminescence.</title>
        <authorList>
            <person name="Tsai I.J."/>
        </authorList>
    </citation>
    <scope>NUCLEOTIDE SEQUENCE</scope>
    <source>
        <strain evidence="5">CCC161011</strain>
    </source>
</reference>
<evidence type="ECO:0000256" key="3">
    <source>
        <dbReference type="PROSITE-ProRule" id="PRU00221"/>
    </source>
</evidence>
<feature type="repeat" description="WD" evidence="3">
    <location>
        <begin position="722"/>
        <end position="763"/>
    </location>
</feature>
<dbReference type="CDD" id="cd00200">
    <property type="entry name" value="WD40"/>
    <property type="match status" value="2"/>
</dbReference>
<dbReference type="PROSITE" id="PS50294">
    <property type="entry name" value="WD_REPEATS_REGION"/>
    <property type="match status" value="12"/>
</dbReference>
<dbReference type="InterPro" id="IPR015943">
    <property type="entry name" value="WD40/YVTN_repeat-like_dom_sf"/>
</dbReference>
<name>A0A8H6YI60_9AGAR</name>
<organism evidence="5 6">
    <name type="scientific">Mycena venus</name>
    <dbReference type="NCBI Taxonomy" id="2733690"/>
    <lineage>
        <taxon>Eukaryota</taxon>
        <taxon>Fungi</taxon>
        <taxon>Dikarya</taxon>
        <taxon>Basidiomycota</taxon>
        <taxon>Agaricomycotina</taxon>
        <taxon>Agaricomycetes</taxon>
        <taxon>Agaricomycetidae</taxon>
        <taxon>Agaricales</taxon>
        <taxon>Marasmiineae</taxon>
        <taxon>Mycenaceae</taxon>
        <taxon>Mycena</taxon>
    </lineage>
</organism>
<comment type="caution">
    <text evidence="5">The sequence shown here is derived from an EMBL/GenBank/DDBJ whole genome shotgun (WGS) entry which is preliminary data.</text>
</comment>
<dbReference type="SUPFAM" id="SSF50998">
    <property type="entry name" value="Quinoprotein alcohol dehydrogenase-like"/>
    <property type="match status" value="1"/>
</dbReference>
<dbReference type="PANTHER" id="PTHR19848:SF8">
    <property type="entry name" value="F-BOX AND WD REPEAT DOMAIN CONTAINING 7"/>
    <property type="match status" value="1"/>
</dbReference>
<keyword evidence="1 3" id="KW-0853">WD repeat</keyword>
<dbReference type="SUPFAM" id="SSF50969">
    <property type="entry name" value="YVTN repeat-like/Quinoprotein amine dehydrogenase"/>
    <property type="match status" value="1"/>
</dbReference>
<protein>
    <submittedName>
        <fullName evidence="5">WD40 repeat-like protein</fullName>
    </submittedName>
</protein>
<keyword evidence="6" id="KW-1185">Reference proteome</keyword>
<dbReference type="SUPFAM" id="SSF50978">
    <property type="entry name" value="WD40 repeat-like"/>
    <property type="match status" value="1"/>
</dbReference>
<gene>
    <name evidence="5" type="ORF">MVEN_00891800</name>
</gene>
<evidence type="ECO:0000259" key="4">
    <source>
        <dbReference type="Pfam" id="PF24883"/>
    </source>
</evidence>
<feature type="repeat" description="WD" evidence="3">
    <location>
        <begin position="679"/>
        <end position="720"/>
    </location>
</feature>
<proteinExistence type="predicted"/>
<feature type="repeat" description="WD" evidence="3">
    <location>
        <begin position="913"/>
        <end position="954"/>
    </location>
</feature>
<feature type="repeat" description="WD" evidence="3">
    <location>
        <begin position="837"/>
        <end position="870"/>
    </location>
</feature>
<dbReference type="Proteomes" id="UP000620124">
    <property type="component" value="Unassembled WGS sequence"/>
</dbReference>
<feature type="repeat" description="WD" evidence="3">
    <location>
        <begin position="1041"/>
        <end position="1075"/>
    </location>
</feature>
<dbReference type="PROSITE" id="PS50082">
    <property type="entry name" value="WD_REPEATS_2"/>
    <property type="match status" value="13"/>
</dbReference>
<dbReference type="EMBL" id="JACAZI010000006">
    <property type="protein sequence ID" value="KAF7358415.1"/>
    <property type="molecule type" value="Genomic_DNA"/>
</dbReference>
<feature type="repeat" description="WD" evidence="3">
    <location>
        <begin position="956"/>
        <end position="997"/>
    </location>
</feature>
<sequence>MDASLRPECLPNTRLDMLSLIKTSLTAPSDSGDTGNILWLHGVAGGQREGSGPSSVIRTIAYWLARSNAQVAQAICAVIDVYPNIADIPIDIQFQKLLLEPLAAAKESIKGPIIVILDALDECGNSDARERLVSILANDFRKLPSVVRFFITSRPDLDIAATFLDQPWITKIRLDITEPSTWIPHGQGTQKSTIWPDVPRGLFIWASTATKLILNAPNANRSLDTLLLQKSSNLDYLYSAALRSTGLWDESSPTFAPDAPAVLAAVVLGKVSMSAETVDKLLGLEQHSSRQIFRQLGCVLHEPDGLSRILHASFGDYITDPLRSARPTRTFPMLTYMASPDRIPSHVSYASRFWATHLQVTDPDNKLLENIQELMYNKFPFWLEVLSALQETSIAIDVLTNAGVLVKKYDGPLTDFVTDAIKFVLAFAPAIAHSAPQIYLSALSLAPSQSKVAKTFSGWLIRKVELQSSVVDRWPRLQTTIEGHSRGVFSVAFSHNGDRIVSGSADGTVRVWDARTGVLVAGPLEAHSEVNCVAFSPDGEYIVSGSDDTKVRVWNARLGLVSAVLEGHSKIVTAVAFSRDGGRIASASCDCTVRIWDTRTGVLAAQPFLHPRALWSVSFSPDGVQVVTGSADNMLRIWAIPVVAPFERHIQSPQSPLAFSPADGDILDATTDALILGPLQGHQDRVTSVSFSPDGGRVVSGSNDGTVRVWDAQTGAPVVRPFEGHSARVKCVAFSPDRERIVSGSKDDTVRVWDARTGALVTRPFRGHNDSVCSISFSPDGGKIVSGSADHTLRIWDVHLDLVAEETFVRWAQRSGSLDDTVCIWDARTGALVAGPLEGHSGAYVSASISRHGRYIVSGSDDSALRISDVHMECSVAALLAGYVDAVVPPALSPERKPFVSTGTSVGPVAGTFGGHRGSLAFVSFSPDDTQIVSTSYAGTVRVWDARTGALVAGPFKGHTDRVTCVSLSPDGGRIISGYRDGTVRVWDVQTGAVVAGPFEGHEEEICSVAFSPDGEQIVSASRDTTVRVWNTRSGCVAAVLKGHTRRVDSVTFSPDGKWMASGSQDRMIRVWGVEGAIIVPRLVLEGHSSIVRSIAFSPNSQQIVSGSWDRTIRVFELDPDDRHRPFGHGSTLKDGWIVNSSSELIVWIPPWLRDGLYFPHTSLVISASGTAKLDFSRFVHGTSWEECVDPKVRSV</sequence>
<dbReference type="PRINTS" id="PR00320">
    <property type="entry name" value="GPROTEINBRPT"/>
</dbReference>
<evidence type="ECO:0000313" key="5">
    <source>
        <dbReference type="EMBL" id="KAF7358415.1"/>
    </source>
</evidence>
<dbReference type="InterPro" id="IPR020472">
    <property type="entry name" value="WD40_PAC1"/>
</dbReference>
<feature type="repeat" description="WD" evidence="3">
    <location>
        <begin position="610"/>
        <end position="638"/>
    </location>
</feature>
<dbReference type="PANTHER" id="PTHR19848">
    <property type="entry name" value="WD40 REPEAT PROTEIN"/>
    <property type="match status" value="1"/>
</dbReference>
<dbReference type="InterPro" id="IPR036322">
    <property type="entry name" value="WD40_repeat_dom_sf"/>
</dbReference>
<dbReference type="InterPro" id="IPR011047">
    <property type="entry name" value="Quinoprotein_ADH-like_sf"/>
</dbReference>
<dbReference type="InterPro" id="IPR019775">
    <property type="entry name" value="WD40_repeat_CS"/>
</dbReference>
<keyword evidence="2" id="KW-0677">Repeat</keyword>